<dbReference type="EC" id="2.3.1.30" evidence="4"/>
<dbReference type="InterPro" id="IPR001451">
    <property type="entry name" value="Hexapep"/>
</dbReference>
<dbReference type="PANTHER" id="PTHR42811">
    <property type="entry name" value="SERINE ACETYLTRANSFERASE"/>
    <property type="match status" value="1"/>
</dbReference>
<reference evidence="5" key="1">
    <citation type="journal article" date="2019" name="Int. J. Syst. Evol. Microbiol.">
        <title>The Global Catalogue of Microorganisms (GCM) 10K type strain sequencing project: providing services to taxonomists for standard genome sequencing and annotation.</title>
        <authorList>
            <consortium name="The Broad Institute Genomics Platform"/>
            <consortium name="The Broad Institute Genome Sequencing Center for Infectious Disease"/>
            <person name="Wu L."/>
            <person name="Ma J."/>
        </authorList>
    </citation>
    <scope>NUCLEOTIDE SEQUENCE [LARGE SCALE GENOMIC DNA]</scope>
    <source>
        <strain evidence="5">CGMCC 4.5798</strain>
    </source>
</reference>
<evidence type="ECO:0000256" key="2">
    <source>
        <dbReference type="ARBA" id="ARBA00022679"/>
    </source>
</evidence>
<evidence type="ECO:0000256" key="3">
    <source>
        <dbReference type="ARBA" id="ARBA00023315"/>
    </source>
</evidence>
<evidence type="ECO:0000313" key="5">
    <source>
        <dbReference type="Proteomes" id="UP001596086"/>
    </source>
</evidence>
<dbReference type="Proteomes" id="UP001596086">
    <property type="component" value="Unassembled WGS sequence"/>
</dbReference>
<comment type="similarity">
    <text evidence="1">Belongs to the transferase hexapeptide repeat family.</text>
</comment>
<dbReference type="Pfam" id="PF00132">
    <property type="entry name" value="Hexapep"/>
    <property type="match status" value="1"/>
</dbReference>
<evidence type="ECO:0000313" key="4">
    <source>
        <dbReference type="EMBL" id="MFC5550716.1"/>
    </source>
</evidence>
<proteinExistence type="inferred from homology"/>
<dbReference type="EMBL" id="JBHSMZ010000016">
    <property type="protein sequence ID" value="MFC5550716.1"/>
    <property type="molecule type" value="Genomic_DNA"/>
</dbReference>
<dbReference type="SUPFAM" id="SSF51161">
    <property type="entry name" value="Trimeric LpxA-like enzymes"/>
    <property type="match status" value="1"/>
</dbReference>
<evidence type="ECO:0000256" key="1">
    <source>
        <dbReference type="ARBA" id="ARBA00007274"/>
    </source>
</evidence>
<dbReference type="InterPro" id="IPR045304">
    <property type="entry name" value="LbH_SAT"/>
</dbReference>
<comment type="caution">
    <text evidence="4">The sequence shown here is derived from an EMBL/GenBank/DDBJ whole genome shotgun (WGS) entry which is preliminary data.</text>
</comment>
<keyword evidence="5" id="KW-1185">Reference proteome</keyword>
<accession>A0ABW0S326</accession>
<organism evidence="4 5">
    <name type="scientific">Massilia aerilata</name>
    <dbReference type="NCBI Taxonomy" id="453817"/>
    <lineage>
        <taxon>Bacteria</taxon>
        <taxon>Pseudomonadati</taxon>
        <taxon>Pseudomonadota</taxon>
        <taxon>Betaproteobacteria</taxon>
        <taxon>Burkholderiales</taxon>
        <taxon>Oxalobacteraceae</taxon>
        <taxon>Telluria group</taxon>
        <taxon>Massilia</taxon>
    </lineage>
</organism>
<dbReference type="CDD" id="cd03354">
    <property type="entry name" value="LbH_SAT"/>
    <property type="match status" value="1"/>
</dbReference>
<keyword evidence="3 4" id="KW-0012">Acyltransferase</keyword>
<keyword evidence="2 4" id="KW-0808">Transferase</keyword>
<name>A0ABW0S326_9BURK</name>
<dbReference type="GO" id="GO:0009001">
    <property type="term" value="F:serine O-acetyltransferase activity"/>
    <property type="evidence" value="ECO:0007669"/>
    <property type="project" value="UniProtKB-EC"/>
</dbReference>
<sequence length="181" mass="19882">MITSREDYLRYLEADRIALCRTKSLLRLWFDDVWKFQRLMRQLEYLVNCKKSRLLRLVTHYRYRKLGIKLGFSISINTFGPGLSIAHYGTIVVNGGARVGANCRLHVGVVIGTEAGKRSDAPTIGDNCYIGPGAKLFGKIRIGHNVAIGANAVVTKSFEEGTVTLAGVPARVISSKGSIGL</sequence>
<gene>
    <name evidence="4" type="ORF">ACFPO9_19540</name>
</gene>
<dbReference type="Gene3D" id="2.160.10.10">
    <property type="entry name" value="Hexapeptide repeat proteins"/>
    <property type="match status" value="1"/>
</dbReference>
<dbReference type="InterPro" id="IPR011004">
    <property type="entry name" value="Trimer_LpxA-like_sf"/>
</dbReference>
<dbReference type="RefSeq" id="WP_379773746.1">
    <property type="nucleotide sequence ID" value="NZ_JBHSMZ010000016.1"/>
</dbReference>
<protein>
    <submittedName>
        <fullName evidence="4">Serine O-acetyltransferase</fullName>
        <ecNumber evidence="4">2.3.1.30</ecNumber>
    </submittedName>
</protein>